<dbReference type="EMBL" id="DF143246">
    <property type="protein sequence ID" value="GAA52145.1"/>
    <property type="molecule type" value="Genomic_DNA"/>
</dbReference>
<keyword evidence="2" id="KW-1185">Reference proteome</keyword>
<evidence type="ECO:0000313" key="2">
    <source>
        <dbReference type="Proteomes" id="UP000008909"/>
    </source>
</evidence>
<proteinExistence type="predicted"/>
<reference key="2">
    <citation type="submission" date="2011-10" db="EMBL/GenBank/DDBJ databases">
        <title>The genome and transcriptome sequence of Clonorchis sinensis provide insights into the carcinogenic liver fluke.</title>
        <authorList>
            <person name="Wang X."/>
            <person name="Huang Y."/>
            <person name="Chen W."/>
            <person name="Liu H."/>
            <person name="Guo L."/>
            <person name="Chen Y."/>
            <person name="Luo F."/>
            <person name="Zhou W."/>
            <person name="Sun J."/>
            <person name="Mao Q."/>
            <person name="Liang P."/>
            <person name="Zhou C."/>
            <person name="Tian Y."/>
            <person name="Men J."/>
            <person name="Lv X."/>
            <person name="Huang L."/>
            <person name="Zhou J."/>
            <person name="Hu Y."/>
            <person name="Li R."/>
            <person name="Zhang F."/>
            <person name="Lei H."/>
            <person name="Li X."/>
            <person name="Hu X."/>
            <person name="Liang C."/>
            <person name="Xu J."/>
            <person name="Wu Z."/>
            <person name="Yu X."/>
        </authorList>
    </citation>
    <scope>NUCLEOTIDE SEQUENCE</scope>
    <source>
        <strain>Henan</strain>
    </source>
</reference>
<reference evidence="1" key="1">
    <citation type="journal article" date="2011" name="Genome Biol.">
        <title>The draft genome of the carcinogenic human liver fluke Clonorchis sinensis.</title>
        <authorList>
            <person name="Wang X."/>
            <person name="Chen W."/>
            <person name="Huang Y."/>
            <person name="Sun J."/>
            <person name="Men J."/>
            <person name="Liu H."/>
            <person name="Luo F."/>
            <person name="Guo L."/>
            <person name="Lv X."/>
            <person name="Deng C."/>
            <person name="Zhou C."/>
            <person name="Fan Y."/>
            <person name="Li X."/>
            <person name="Huang L."/>
            <person name="Hu Y."/>
            <person name="Liang C."/>
            <person name="Hu X."/>
            <person name="Xu J."/>
            <person name="Yu X."/>
        </authorList>
    </citation>
    <scope>NUCLEOTIDE SEQUENCE [LARGE SCALE GENOMIC DNA]</scope>
    <source>
        <strain evidence="1">Henan</strain>
    </source>
</reference>
<protein>
    <submittedName>
        <fullName evidence="1">Uncharacterized protein</fullName>
    </submittedName>
</protein>
<organism evidence="1 2">
    <name type="scientific">Clonorchis sinensis</name>
    <name type="common">Chinese liver fluke</name>
    <dbReference type="NCBI Taxonomy" id="79923"/>
    <lineage>
        <taxon>Eukaryota</taxon>
        <taxon>Metazoa</taxon>
        <taxon>Spiralia</taxon>
        <taxon>Lophotrochozoa</taxon>
        <taxon>Platyhelminthes</taxon>
        <taxon>Trematoda</taxon>
        <taxon>Digenea</taxon>
        <taxon>Opisthorchiida</taxon>
        <taxon>Opisthorchiata</taxon>
        <taxon>Opisthorchiidae</taxon>
        <taxon>Clonorchis</taxon>
    </lineage>
</organism>
<feature type="non-terminal residue" evidence="1">
    <location>
        <position position="1"/>
    </location>
</feature>
<gene>
    <name evidence="1" type="ORF">CLF_107400</name>
</gene>
<name>G7YGR2_CLOSI</name>
<evidence type="ECO:0000313" key="1">
    <source>
        <dbReference type="EMBL" id="GAA52145.1"/>
    </source>
</evidence>
<dbReference type="Proteomes" id="UP000008909">
    <property type="component" value="Unassembled WGS sequence"/>
</dbReference>
<dbReference type="AlphaFoldDB" id="G7YGR2"/>
<sequence length="384" mass="43610">VRRKHERPLTDLDSTEEDVRAFLHKTNPFSALGPDVIHPRILHEQSITLVGHFYLVFHQSLDKANPHPTWKEVIVTPTCKIGDRLPPCNRRHISITRVLCCQLRTQEPSCNVTLIEHVHRVALKMVVALNPLIIKRISWCLAAFSHNIVSSKETHCSLTPSLDKVWKTGFSPLTRLTNSGYMPFPCENFASEDSEWEATSRLEDRGRFPVGSGYKYAESGELNGGDNNGRGETGMFQIERVIAVRRLLTNILLMWKMQTSPFSFSNRKAHVLLNELTKVIQSSGMHFALTKRKIMIVDMQPLNTPSTIQREAVEVVAHLHMRVTDFGGVMEYVDFIGFIGHLLENRNLLHHLRSTGMRRDEGNTVIPNTAIRSASRKGNYSQDC</sequence>
<accession>G7YGR2</accession>